<evidence type="ECO:0000313" key="1">
    <source>
        <dbReference type="EMBL" id="RSZ56966.1"/>
    </source>
</evidence>
<reference evidence="1 2" key="1">
    <citation type="submission" date="2018-12" db="EMBL/GenBank/DDBJ databases">
        <authorList>
            <person name="Yang E."/>
        </authorList>
    </citation>
    <scope>NUCLEOTIDE SEQUENCE [LARGE SCALE GENOMIC DNA]</scope>
    <source>
        <strain evidence="1 2">SOD</strain>
    </source>
</reference>
<dbReference type="RefSeq" id="WP_126076119.1">
    <property type="nucleotide sequence ID" value="NZ_RXLQ01000012.1"/>
</dbReference>
<name>A0A430HHI4_9BURK</name>
<accession>A0A430HHI4</accession>
<comment type="caution">
    <text evidence="1">The sequence shown here is derived from an EMBL/GenBank/DDBJ whole genome shotgun (WGS) entry which is preliminary data.</text>
</comment>
<gene>
    <name evidence="1" type="ORF">EJB06_21810</name>
</gene>
<protein>
    <submittedName>
        <fullName evidence="1">Uncharacterized protein</fullName>
    </submittedName>
</protein>
<dbReference type="AlphaFoldDB" id="A0A430HHI4"/>
<dbReference type="EMBL" id="RXLQ01000012">
    <property type="protein sequence ID" value="RSZ56966.1"/>
    <property type="molecule type" value="Genomic_DNA"/>
</dbReference>
<keyword evidence="2" id="KW-1185">Reference proteome</keyword>
<proteinExistence type="predicted"/>
<organism evidence="1 2">
    <name type="scientific">Massilia atriviolacea</name>
    <dbReference type="NCBI Taxonomy" id="2495579"/>
    <lineage>
        <taxon>Bacteria</taxon>
        <taxon>Pseudomonadati</taxon>
        <taxon>Pseudomonadota</taxon>
        <taxon>Betaproteobacteria</taxon>
        <taxon>Burkholderiales</taxon>
        <taxon>Oxalobacteraceae</taxon>
        <taxon>Telluria group</taxon>
        <taxon>Massilia</taxon>
    </lineage>
</organism>
<sequence length="128" mass="14068">MGGPGDQASAGHRHLLERVGSGEESRPRQARLVDHGDESFIAHRAFAAERERLCSGNRDAALVECELDELVAEAEEAADRCFADRIRMLPDLSVHSRTSGKLVAFAFELNRLSGELCHLTSLQGLRSR</sequence>
<dbReference type="Proteomes" id="UP000278085">
    <property type="component" value="Unassembled WGS sequence"/>
</dbReference>
<evidence type="ECO:0000313" key="2">
    <source>
        <dbReference type="Proteomes" id="UP000278085"/>
    </source>
</evidence>